<organism evidence="1 2">
    <name type="scientific">Pisolithus tinctorius Marx 270</name>
    <dbReference type="NCBI Taxonomy" id="870435"/>
    <lineage>
        <taxon>Eukaryota</taxon>
        <taxon>Fungi</taxon>
        <taxon>Dikarya</taxon>
        <taxon>Basidiomycota</taxon>
        <taxon>Agaricomycotina</taxon>
        <taxon>Agaricomycetes</taxon>
        <taxon>Agaricomycetidae</taxon>
        <taxon>Boletales</taxon>
        <taxon>Sclerodermatineae</taxon>
        <taxon>Pisolithaceae</taxon>
        <taxon>Pisolithus</taxon>
    </lineage>
</organism>
<gene>
    <name evidence="1" type="ORF">M404DRAFT_29520</name>
</gene>
<name>A0A0C3JSY7_PISTI</name>
<dbReference type="OrthoDB" id="10538771at2759"/>
<protein>
    <submittedName>
        <fullName evidence="1">Uncharacterized protein</fullName>
    </submittedName>
</protein>
<dbReference type="Proteomes" id="UP000054217">
    <property type="component" value="Unassembled WGS sequence"/>
</dbReference>
<dbReference type="HOGENOM" id="CLU_2172091_0_0_1"/>
<keyword evidence="2" id="KW-1185">Reference proteome</keyword>
<dbReference type="InParanoid" id="A0A0C3JSY7"/>
<sequence length="110" mass="12296">MTAPSTYPSPFHHAHPIPPFFNVPTVEVACGYIIEQDVMNELLADIGEPWKPEESEISDLEGEEVTTVNTIICKVDRWTMHLTPKQRAGTPRILCLFPVTIPNGTCIHTL</sequence>
<evidence type="ECO:0000313" key="2">
    <source>
        <dbReference type="Proteomes" id="UP000054217"/>
    </source>
</evidence>
<proteinExistence type="predicted"/>
<dbReference type="AlphaFoldDB" id="A0A0C3JSY7"/>
<accession>A0A0C3JSY7</accession>
<evidence type="ECO:0000313" key="1">
    <source>
        <dbReference type="EMBL" id="KIO00587.1"/>
    </source>
</evidence>
<dbReference type="EMBL" id="KN831995">
    <property type="protein sequence ID" value="KIO00587.1"/>
    <property type="molecule type" value="Genomic_DNA"/>
</dbReference>
<reference evidence="2" key="2">
    <citation type="submission" date="2015-01" db="EMBL/GenBank/DDBJ databases">
        <title>Evolutionary Origins and Diversification of the Mycorrhizal Mutualists.</title>
        <authorList>
            <consortium name="DOE Joint Genome Institute"/>
            <consortium name="Mycorrhizal Genomics Consortium"/>
            <person name="Kohler A."/>
            <person name="Kuo A."/>
            <person name="Nagy L.G."/>
            <person name="Floudas D."/>
            <person name="Copeland A."/>
            <person name="Barry K.W."/>
            <person name="Cichocki N."/>
            <person name="Veneault-Fourrey C."/>
            <person name="LaButti K."/>
            <person name="Lindquist E.A."/>
            <person name="Lipzen A."/>
            <person name="Lundell T."/>
            <person name="Morin E."/>
            <person name="Murat C."/>
            <person name="Riley R."/>
            <person name="Ohm R."/>
            <person name="Sun H."/>
            <person name="Tunlid A."/>
            <person name="Henrissat B."/>
            <person name="Grigoriev I.V."/>
            <person name="Hibbett D.S."/>
            <person name="Martin F."/>
        </authorList>
    </citation>
    <scope>NUCLEOTIDE SEQUENCE [LARGE SCALE GENOMIC DNA]</scope>
    <source>
        <strain evidence="2">Marx 270</strain>
    </source>
</reference>
<reference evidence="1 2" key="1">
    <citation type="submission" date="2014-04" db="EMBL/GenBank/DDBJ databases">
        <authorList>
            <consortium name="DOE Joint Genome Institute"/>
            <person name="Kuo A."/>
            <person name="Kohler A."/>
            <person name="Costa M.D."/>
            <person name="Nagy L.G."/>
            <person name="Floudas D."/>
            <person name="Copeland A."/>
            <person name="Barry K.W."/>
            <person name="Cichocki N."/>
            <person name="Veneault-Fourrey C."/>
            <person name="LaButti K."/>
            <person name="Lindquist E.A."/>
            <person name="Lipzen A."/>
            <person name="Lundell T."/>
            <person name="Morin E."/>
            <person name="Murat C."/>
            <person name="Sun H."/>
            <person name="Tunlid A."/>
            <person name="Henrissat B."/>
            <person name="Grigoriev I.V."/>
            <person name="Hibbett D.S."/>
            <person name="Martin F."/>
            <person name="Nordberg H.P."/>
            <person name="Cantor M.N."/>
            <person name="Hua S.X."/>
        </authorList>
    </citation>
    <scope>NUCLEOTIDE SEQUENCE [LARGE SCALE GENOMIC DNA]</scope>
    <source>
        <strain evidence="1 2">Marx 270</strain>
    </source>
</reference>